<keyword evidence="6 13" id="KW-0808">Transferase</keyword>
<dbReference type="SUPFAM" id="SSF53901">
    <property type="entry name" value="Thiolase-like"/>
    <property type="match status" value="2"/>
</dbReference>
<evidence type="ECO:0000256" key="9">
    <source>
        <dbReference type="ARBA" id="ARBA00023136"/>
    </source>
</evidence>
<comment type="subcellular location">
    <subcellularLocation>
        <location evidence="1">Cell inner membrane</location>
    </subcellularLocation>
</comment>
<keyword evidence="7" id="KW-0812">Transmembrane</keyword>
<dbReference type="PANTHER" id="PTHR11712">
    <property type="entry name" value="POLYKETIDE SYNTHASE-RELATED"/>
    <property type="match status" value="1"/>
</dbReference>
<dbReference type="GO" id="GO:0004315">
    <property type="term" value="F:3-oxoacyl-[acyl-carrier-protein] synthase activity"/>
    <property type="evidence" value="ECO:0007669"/>
    <property type="project" value="InterPro"/>
</dbReference>
<evidence type="ECO:0000256" key="6">
    <source>
        <dbReference type="ARBA" id="ARBA00022679"/>
    </source>
</evidence>
<dbReference type="InterPro" id="IPR020841">
    <property type="entry name" value="PKS_Beta-ketoAc_synthase_dom"/>
</dbReference>
<name>A0A662ZZ05_PHOVU</name>
<comment type="function">
    <text evidence="10">Proposed to synthesize NOD factor fatty acyl chain. Involved in the synthesis of a highly unsaturated fatty acid moiety, which forms part of a lipo-oligosaccharide that is responsible for host specificity.</text>
</comment>
<dbReference type="GO" id="GO:0005886">
    <property type="term" value="C:plasma membrane"/>
    <property type="evidence" value="ECO:0007669"/>
    <property type="project" value="UniProtKB-SubCell"/>
</dbReference>
<dbReference type="PANTHER" id="PTHR11712:SF352">
    <property type="entry name" value="3-OXOACYL-[ACYL-CARRIER-PROTEIN] SYNTHASE"/>
    <property type="match status" value="1"/>
</dbReference>
<dbReference type="SMART" id="SM00825">
    <property type="entry name" value="PKS_KS"/>
    <property type="match status" value="1"/>
</dbReference>
<dbReference type="Pfam" id="PF02801">
    <property type="entry name" value="Ketoacyl-synt_C"/>
    <property type="match status" value="1"/>
</dbReference>
<comment type="similarity">
    <text evidence="2 13">Belongs to the thiolase-like superfamily. Beta-ketoacyl-ACP synthases family.</text>
</comment>
<protein>
    <recommendedName>
        <fullName evidence="11">Nodulation protein E</fullName>
    </recommendedName>
    <alternativeName>
        <fullName evidence="12">Host-specificity of nodulation protein B</fullName>
    </alternativeName>
</protein>
<dbReference type="Gene3D" id="3.40.47.10">
    <property type="match status" value="1"/>
</dbReference>
<dbReference type="EMBL" id="RWHZ01000028">
    <property type="protein sequence ID" value="TSE48444.1"/>
    <property type="molecule type" value="Genomic_DNA"/>
</dbReference>
<dbReference type="GO" id="GO:0006633">
    <property type="term" value="P:fatty acid biosynthetic process"/>
    <property type="evidence" value="ECO:0007669"/>
    <property type="project" value="InterPro"/>
</dbReference>
<proteinExistence type="inferred from homology"/>
<feature type="domain" description="Ketosynthase family 3 (KS3)" evidence="14">
    <location>
        <begin position="6"/>
        <end position="403"/>
    </location>
</feature>
<evidence type="ECO:0000313" key="15">
    <source>
        <dbReference type="EMBL" id="TSE48444.1"/>
    </source>
</evidence>
<evidence type="ECO:0000256" key="2">
    <source>
        <dbReference type="ARBA" id="ARBA00008467"/>
    </source>
</evidence>
<keyword evidence="3" id="KW-0536">Nodulation</keyword>
<dbReference type="InterPro" id="IPR016039">
    <property type="entry name" value="Thiolase-like"/>
</dbReference>
<accession>A0A662ZZ05</accession>
<dbReference type="InterPro" id="IPR000794">
    <property type="entry name" value="Beta-ketoacyl_synthase"/>
</dbReference>
<evidence type="ECO:0000313" key="16">
    <source>
        <dbReference type="Proteomes" id="UP000408523"/>
    </source>
</evidence>
<keyword evidence="15" id="KW-0012">Acyltransferase</keyword>
<evidence type="ECO:0000256" key="11">
    <source>
        <dbReference type="ARBA" id="ARBA00039445"/>
    </source>
</evidence>
<dbReference type="Pfam" id="PF00109">
    <property type="entry name" value="ketoacyl-synt"/>
    <property type="match status" value="1"/>
</dbReference>
<dbReference type="PROSITE" id="PS52004">
    <property type="entry name" value="KS3_2"/>
    <property type="match status" value="1"/>
</dbReference>
<sequence length="406" mass="43399">MELANQQRVVITGLGVISSIGIGKKDFSDAIKQSKCGASNLDIIDTTGFETHRGCEVKNFNPQSWINNLNIDGVGRASQFAIAASKLAISDAGLSLRTLRDSNAFICIGTTEGEALSLNQFSEQWVKKETKAISPSLSVKISADKISLNVLKELKIEGEPISISTACAAGNYAIGYAYDQVSKGNFQFALCGGAESISRKAFAGFTRLGTIAPEICQPFDKNRKGILTGEGSGILFIESLESALKRKATIYAEIIGYGLNCDATHPVAPNQERIEECMKKAHNRAGIQASDVSYISTHGTGTIANDMTEVAAIKNVFGDSIPPISSLKSLLGHAMGAASALSCISCALGIFDSFLPPTINYVTPDEKCNIDCVPNKYREQEVFIAQNNAFAFGGNNAILLLKKYKI</sequence>
<evidence type="ECO:0000256" key="3">
    <source>
        <dbReference type="ARBA" id="ARBA00022458"/>
    </source>
</evidence>
<comment type="caution">
    <text evidence="15">The sequence shown here is derived from an EMBL/GenBank/DDBJ whole genome shotgun (WGS) entry which is preliminary data.</text>
</comment>
<dbReference type="InterPro" id="IPR014031">
    <property type="entry name" value="Ketoacyl_synth_C"/>
</dbReference>
<evidence type="ECO:0000256" key="13">
    <source>
        <dbReference type="RuleBase" id="RU003694"/>
    </source>
</evidence>
<evidence type="ECO:0000256" key="8">
    <source>
        <dbReference type="ARBA" id="ARBA00022989"/>
    </source>
</evidence>
<dbReference type="InterPro" id="IPR018201">
    <property type="entry name" value="Ketoacyl_synth_AS"/>
</dbReference>
<evidence type="ECO:0000256" key="5">
    <source>
        <dbReference type="ARBA" id="ARBA00022519"/>
    </source>
</evidence>
<dbReference type="Proteomes" id="UP000408523">
    <property type="component" value="Unassembled WGS sequence"/>
</dbReference>
<dbReference type="PROSITE" id="PS00606">
    <property type="entry name" value="KS3_1"/>
    <property type="match status" value="1"/>
</dbReference>
<evidence type="ECO:0000256" key="1">
    <source>
        <dbReference type="ARBA" id="ARBA00004533"/>
    </source>
</evidence>
<dbReference type="CDD" id="cd00834">
    <property type="entry name" value="KAS_I_II"/>
    <property type="match status" value="1"/>
</dbReference>
<keyword evidence="8" id="KW-1133">Transmembrane helix</keyword>
<keyword evidence="4" id="KW-1003">Cell membrane</keyword>
<keyword evidence="5" id="KW-0997">Cell inner membrane</keyword>
<dbReference type="RefSeq" id="WP_143888463.1">
    <property type="nucleotide sequence ID" value="NZ_RWHZ01000028.1"/>
</dbReference>
<dbReference type="InterPro" id="IPR014030">
    <property type="entry name" value="Ketoacyl_synth_N"/>
</dbReference>
<keyword evidence="9" id="KW-0472">Membrane</keyword>
<organism evidence="15 16">
    <name type="scientific">Phocaeicola vulgatus</name>
    <name type="common">Bacteroides vulgatus</name>
    <dbReference type="NCBI Taxonomy" id="821"/>
    <lineage>
        <taxon>Bacteria</taxon>
        <taxon>Pseudomonadati</taxon>
        <taxon>Bacteroidota</taxon>
        <taxon>Bacteroidia</taxon>
        <taxon>Bacteroidales</taxon>
        <taxon>Bacteroidaceae</taxon>
        <taxon>Phocaeicola</taxon>
    </lineage>
</organism>
<evidence type="ECO:0000259" key="14">
    <source>
        <dbReference type="PROSITE" id="PS52004"/>
    </source>
</evidence>
<dbReference type="AlphaFoldDB" id="A0A662ZZ05"/>
<evidence type="ECO:0000256" key="4">
    <source>
        <dbReference type="ARBA" id="ARBA00022475"/>
    </source>
</evidence>
<reference evidence="15 16" key="1">
    <citation type="journal article" date="2019" name="Nat. Commun.">
        <title>Gram positive-like bacteriocins with broad spectrum anti-Bacteroidales activity encoded on mobile elements of the human gut microbiota.</title>
        <authorList>
            <person name="Bechon N."/>
            <person name="Coyne M.J.Jr."/>
            <person name="Laclare-Mceneany V."/>
            <person name="Chatzidaki-Livanis M."/>
            <person name="Ghigo J.-M."/>
            <person name="Comstock L.E."/>
        </authorList>
    </citation>
    <scope>NUCLEOTIDE SEQUENCE [LARGE SCALE GENOMIC DNA]</scope>
    <source>
        <strain evidence="15 16">CL01T12C17</strain>
    </source>
</reference>
<evidence type="ECO:0000256" key="7">
    <source>
        <dbReference type="ARBA" id="ARBA00022692"/>
    </source>
</evidence>
<evidence type="ECO:0000256" key="10">
    <source>
        <dbReference type="ARBA" id="ARBA00037576"/>
    </source>
</evidence>
<evidence type="ECO:0000256" key="12">
    <source>
        <dbReference type="ARBA" id="ARBA00041756"/>
    </source>
</evidence>
<gene>
    <name evidence="15" type="primary">fabF_2</name>
    <name evidence="15" type="ORF">EH214_02323</name>
</gene>